<dbReference type="HOGENOM" id="CLU_602508_0_0_11"/>
<sequence length="454" mass="49478">MITGKSAWHNLTDLAVTETHNQQTTWLNISRPLSAQNAFAVVDAIEISWSRPHPLGNMAAGGFTLKVIGTKGASAEWMRQGTRIQVSAFLANQRRVIATGWIRAFTVSARNEQTVSYEIDCDDIFAKTSTVTMPDTSRLGGGLGVYERCSRINAWWGQELVKAAPGYTHMLKGYEAEKGYQCAQPSAGSSLLNIIEHTCPPLSRTYPGNNGETILISDGPGMGVFWGSNDMPISAEKDPRLGETTLKDSQVEQVDTEYNCTSAVRLIKINCYKTIDSGFKWERDERTWQDYSQETNSYAGEISQETDVIDMYPALAATGGLFTFYNAAIEKILAEAAKVRPMPTKPAKLVDLSESQLADWLDINRRSGLLVRLNLAGQDQLMVPVASTITIKAGKAKVEVAFASAGQAGIGIARISDTAPKNSAKTPGTLASAGAQLTFEDTKTINNLRIPYYV</sequence>
<organism evidence="1 2">
    <name type="scientific">Propionimicrobium lymphophilum ACS-093-V-SCH5</name>
    <dbReference type="NCBI Taxonomy" id="883161"/>
    <lineage>
        <taxon>Bacteria</taxon>
        <taxon>Bacillati</taxon>
        <taxon>Actinomycetota</taxon>
        <taxon>Actinomycetes</taxon>
        <taxon>Propionibacteriales</taxon>
        <taxon>Propionibacteriaceae</taxon>
        <taxon>Propionimicrobium</taxon>
    </lineage>
</organism>
<name>S2W0J4_9ACTN</name>
<dbReference type="EMBL" id="AGZR01000009">
    <property type="protein sequence ID" value="EPD31885.1"/>
    <property type="molecule type" value="Genomic_DNA"/>
</dbReference>
<evidence type="ECO:0000313" key="1">
    <source>
        <dbReference type="EMBL" id="EPD31885.1"/>
    </source>
</evidence>
<keyword evidence="2" id="KW-1185">Reference proteome</keyword>
<gene>
    <name evidence="1" type="ORF">HMPREF9306_01441</name>
</gene>
<dbReference type="RefSeq" id="WP_016456267.1">
    <property type="nucleotide sequence ID" value="NZ_KE150269.1"/>
</dbReference>
<proteinExistence type="predicted"/>
<evidence type="ECO:0000313" key="2">
    <source>
        <dbReference type="Proteomes" id="UP000014417"/>
    </source>
</evidence>
<accession>S2W0J4</accession>
<dbReference type="STRING" id="883161.HMPREF9306_01441"/>
<reference evidence="1 2" key="1">
    <citation type="submission" date="2013-04" db="EMBL/GenBank/DDBJ databases">
        <title>The Genome Sequence of Propionimicrobium lymphophilum ACS-093-V-SCH5.</title>
        <authorList>
            <consortium name="The Broad Institute Genomics Platform"/>
            <person name="Earl A."/>
            <person name="Ward D."/>
            <person name="Feldgarden M."/>
            <person name="Gevers D."/>
            <person name="Saerens B."/>
            <person name="Vaneechoutte M."/>
            <person name="Walker B."/>
            <person name="Young S."/>
            <person name="Zeng Q."/>
            <person name="Gargeya S."/>
            <person name="Fitzgerald M."/>
            <person name="Haas B."/>
            <person name="Abouelleil A."/>
            <person name="Allen A.W."/>
            <person name="Alvarado L."/>
            <person name="Arachchi H.M."/>
            <person name="Berlin A.M."/>
            <person name="Chapman S.B."/>
            <person name="Gainer-Dewar J."/>
            <person name="Goldberg J."/>
            <person name="Griggs A."/>
            <person name="Gujja S."/>
            <person name="Hansen M."/>
            <person name="Howarth C."/>
            <person name="Imamovic A."/>
            <person name="Ireland A."/>
            <person name="Larimer J."/>
            <person name="McCowan C."/>
            <person name="Murphy C."/>
            <person name="Pearson M."/>
            <person name="Poon T.W."/>
            <person name="Priest M."/>
            <person name="Roberts A."/>
            <person name="Saif S."/>
            <person name="Shea T."/>
            <person name="Sisk P."/>
            <person name="Sykes S."/>
            <person name="Wortman J."/>
            <person name="Nusbaum C."/>
            <person name="Birren B."/>
        </authorList>
    </citation>
    <scope>NUCLEOTIDE SEQUENCE [LARGE SCALE GENOMIC DNA]</scope>
    <source>
        <strain evidence="1 2">ACS-093-V-SCH5</strain>
    </source>
</reference>
<dbReference type="Proteomes" id="UP000014417">
    <property type="component" value="Unassembled WGS sequence"/>
</dbReference>
<comment type="caution">
    <text evidence="1">The sequence shown here is derived from an EMBL/GenBank/DDBJ whole genome shotgun (WGS) entry which is preliminary data.</text>
</comment>
<protein>
    <submittedName>
        <fullName evidence="1">Uncharacterized protein</fullName>
    </submittedName>
</protein>
<dbReference type="AlphaFoldDB" id="S2W0J4"/>